<dbReference type="NCBIfam" id="NF047389">
    <property type="entry name" value="ATPase_Sll1717"/>
    <property type="match status" value="1"/>
</dbReference>
<dbReference type="STRING" id="211165.GCA_000317285_05983"/>
<proteinExistence type="predicted"/>
<dbReference type="InterPro" id="IPR025669">
    <property type="entry name" value="AAA_dom"/>
</dbReference>
<dbReference type="NCBIfam" id="NF047398">
    <property type="entry name" value="AAA_KGGVGR"/>
    <property type="match status" value="1"/>
</dbReference>
<keyword evidence="4" id="KW-1185">Reference proteome</keyword>
<dbReference type="InterPro" id="IPR027417">
    <property type="entry name" value="P-loop_NTPase"/>
</dbReference>
<dbReference type="PANTHER" id="PTHR13696:SF52">
    <property type="entry name" value="PARA FAMILY PROTEIN CT_582"/>
    <property type="match status" value="1"/>
</dbReference>
<feature type="region of interest" description="Disordered" evidence="1">
    <location>
        <begin position="351"/>
        <end position="374"/>
    </location>
</feature>
<evidence type="ECO:0000313" key="4">
    <source>
        <dbReference type="Proteomes" id="UP000268857"/>
    </source>
</evidence>
<feature type="compositionally biased region" description="Acidic residues" evidence="1">
    <location>
        <begin position="353"/>
        <end position="372"/>
    </location>
</feature>
<evidence type="ECO:0000256" key="1">
    <source>
        <dbReference type="SAM" id="MobiDB-lite"/>
    </source>
</evidence>
<organism evidence="3 4">
    <name type="scientific">Chlorogloeopsis fritschii PCC 6912</name>
    <dbReference type="NCBI Taxonomy" id="211165"/>
    <lineage>
        <taxon>Bacteria</taxon>
        <taxon>Bacillati</taxon>
        <taxon>Cyanobacteriota</taxon>
        <taxon>Cyanophyceae</taxon>
        <taxon>Nostocales</taxon>
        <taxon>Chlorogloeopsidaceae</taxon>
        <taxon>Chlorogloeopsis</taxon>
    </lineage>
</organism>
<sequence length="901" mass="103689">MQELGQGLLKQLMTEQYIKNSQEWLDVIISTSGLLSLTIVSDRFVGLSIPQRKEQVLSFLNKSQVPHLSPGFLSLYTLQEAESLNISRPQVANEASVYTWQDLALQAANPQNQSQAQVREPRVPRTVTFYSFKGGVGRTTALTHVAWILAMRGRKVVAVDLDLEAPGLSTAFNLNPQPEHGIVDYFYERSYLPEGLEPSISVAEIFGEVRIPNATGRLFVVPAGCLDLNYISKVDDLRATTIIDTGDNLWSIFSREIQEQLKPDILLVDSRTGINQWGAFSLLQAADEVIIFLFPNEQNRQGIDLLLQSLQVLKNLSINFVFTPVPDVTEIGMAKVKKIWKSLHEKINKITDENDERNEDETNDGELEEEPQSEVAGPLVVPYLSLIALADNYPVPALADYYTRIANLIDEETDDLKRRTVLTSTDNRWEIIENLQFPEVNAADQNQKNFRSLFQRTTDFERFLDDTTCLIRGRKGTGKTALYWLLLKHSEVAQKLARGRLDNTVCFSGHGRFYKSRPSRDEFRVIHKSLQKGGGSWEAFWRGYLLLRTFQEDYFSFPRGQQGKKFSDLKAIINSLSKERWQYEHTQALVQLSTEPQLQLIVKDAIDIIDEKARKQSQIMWFLYDDLDEDFPEESEVRQQALVGLFQFIQSCDARRLTAIRFKIFLREDIWNRVNFDNKSHFNGRDILLQWTRIDFLRLAFRQAIQSTKFKNLVDRFSPVESIDQASEEAVERALELLWGSRRRRGDKAKYVSRWVYERLTDSSGTTFPRSLSILLKGAKDQELSYKGQTSIKPPTDRLLRGKSLEIGLRKASEERCNAIKEEYPYLSKFFDSLKDISALLSKEELQTVWQKSVQDIISPFDDFVNLLSEIGLAEWREKEQRYKFADIYVYGFEMIRKGTI</sequence>
<evidence type="ECO:0000313" key="3">
    <source>
        <dbReference type="EMBL" id="RUR85839.1"/>
    </source>
</evidence>
<dbReference type="EMBL" id="RSCJ01000002">
    <property type="protein sequence ID" value="RUR85839.1"/>
    <property type="molecule type" value="Genomic_DNA"/>
</dbReference>
<dbReference type="AlphaFoldDB" id="A0A433NPY3"/>
<evidence type="ECO:0000259" key="2">
    <source>
        <dbReference type="Pfam" id="PF13614"/>
    </source>
</evidence>
<feature type="domain" description="AAA" evidence="2">
    <location>
        <begin position="125"/>
        <end position="315"/>
    </location>
</feature>
<dbReference type="Gene3D" id="3.40.50.300">
    <property type="entry name" value="P-loop containing nucleotide triphosphate hydrolases"/>
    <property type="match status" value="1"/>
</dbReference>
<dbReference type="RefSeq" id="WP_026087691.1">
    <property type="nucleotide sequence ID" value="NZ_AJLN01000140.1"/>
</dbReference>
<gene>
    <name evidence="3" type="ORF">PCC6912_06640</name>
</gene>
<dbReference type="InterPro" id="IPR050678">
    <property type="entry name" value="DNA_Partitioning_ATPase"/>
</dbReference>
<dbReference type="InterPro" id="IPR059206">
    <property type="entry name" value="Sll1717-like"/>
</dbReference>
<dbReference type="Pfam" id="PF13614">
    <property type="entry name" value="AAA_31"/>
    <property type="match status" value="1"/>
</dbReference>
<dbReference type="SUPFAM" id="SSF52540">
    <property type="entry name" value="P-loop containing nucleoside triphosphate hydrolases"/>
    <property type="match status" value="1"/>
</dbReference>
<reference evidence="3 4" key="1">
    <citation type="journal article" date="2019" name="Genome Biol. Evol.">
        <title>Day and night: Metabolic profiles and evolutionary relationships of six axenic non-marine cyanobacteria.</title>
        <authorList>
            <person name="Will S.E."/>
            <person name="Henke P."/>
            <person name="Boedeker C."/>
            <person name="Huang S."/>
            <person name="Brinkmann H."/>
            <person name="Rohde M."/>
            <person name="Jarek M."/>
            <person name="Friedl T."/>
            <person name="Seufert S."/>
            <person name="Schumacher M."/>
            <person name="Overmann J."/>
            <person name="Neumann-Schaal M."/>
            <person name="Petersen J."/>
        </authorList>
    </citation>
    <scope>NUCLEOTIDE SEQUENCE [LARGE SCALE GENOMIC DNA]</scope>
    <source>
        <strain evidence="3 4">PCC 6912</strain>
    </source>
</reference>
<dbReference type="Proteomes" id="UP000268857">
    <property type="component" value="Unassembled WGS sequence"/>
</dbReference>
<dbReference type="PANTHER" id="PTHR13696">
    <property type="entry name" value="P-LOOP CONTAINING NUCLEOSIDE TRIPHOSPHATE HYDROLASE"/>
    <property type="match status" value="1"/>
</dbReference>
<dbReference type="CDD" id="cd02042">
    <property type="entry name" value="ParAB_family"/>
    <property type="match status" value="1"/>
</dbReference>
<comment type="caution">
    <text evidence="3">The sequence shown here is derived from an EMBL/GenBank/DDBJ whole genome shotgun (WGS) entry which is preliminary data.</text>
</comment>
<protein>
    <recommendedName>
        <fullName evidence="2">AAA domain-containing protein</fullName>
    </recommendedName>
</protein>
<accession>A0A433NPY3</accession>
<name>A0A433NPY3_CHLFR</name>